<evidence type="ECO:0000256" key="2">
    <source>
        <dbReference type="ARBA" id="ARBA00022729"/>
    </source>
</evidence>
<dbReference type="InterPro" id="IPR029058">
    <property type="entry name" value="AB_hydrolase_fold"/>
</dbReference>
<evidence type="ECO:0000256" key="1">
    <source>
        <dbReference type="ARBA" id="ARBA00010088"/>
    </source>
</evidence>
<evidence type="ECO:0000259" key="6">
    <source>
        <dbReference type="Pfam" id="PF00561"/>
    </source>
</evidence>
<keyword evidence="9" id="KW-1185">Reference proteome</keyword>
<dbReference type="Gene3D" id="3.40.50.1820">
    <property type="entry name" value="alpha/beta hydrolase"/>
    <property type="match status" value="1"/>
</dbReference>
<keyword evidence="2 5" id="KW-0732">Signal</keyword>
<evidence type="ECO:0000313" key="8">
    <source>
        <dbReference type="EMBL" id="SDJ55577.1"/>
    </source>
</evidence>
<feature type="region of interest" description="Disordered" evidence="4">
    <location>
        <begin position="353"/>
        <end position="384"/>
    </location>
</feature>
<dbReference type="STRING" id="633440.SAMN05421869_11151"/>
<dbReference type="EMBL" id="FNDJ01000011">
    <property type="protein sequence ID" value="SDJ55577.1"/>
    <property type="molecule type" value="Genomic_DNA"/>
</dbReference>
<protein>
    <submittedName>
        <fullName evidence="8">Pimeloyl-ACP methyl ester carboxylesterase</fullName>
    </submittedName>
</protein>
<dbReference type="SUPFAM" id="SSF53474">
    <property type="entry name" value="alpha/beta-Hydrolases"/>
    <property type="match status" value="1"/>
</dbReference>
<dbReference type="AlphaFoldDB" id="A0A1G8UQ00"/>
<comment type="similarity">
    <text evidence="1">Belongs to the peptidase S33 family.</text>
</comment>
<dbReference type="OrthoDB" id="3930934at2"/>
<dbReference type="Proteomes" id="UP000199202">
    <property type="component" value="Unassembled WGS sequence"/>
</dbReference>
<dbReference type="PANTHER" id="PTHR43248">
    <property type="entry name" value="2-SUCCINYL-6-HYDROXY-2,4-CYCLOHEXADIENE-1-CARBOXYLATE SYNTHASE"/>
    <property type="match status" value="1"/>
</dbReference>
<evidence type="ECO:0000259" key="7">
    <source>
        <dbReference type="Pfam" id="PF08386"/>
    </source>
</evidence>
<reference evidence="8" key="1">
    <citation type="submission" date="2016-10" db="EMBL/GenBank/DDBJ databases">
        <authorList>
            <person name="de Groot N.N."/>
        </authorList>
    </citation>
    <scope>NUCLEOTIDE SEQUENCE [LARGE SCALE GENOMIC DNA]</scope>
    <source>
        <strain evidence="8">CGMCC 4.6533</strain>
    </source>
</reference>
<accession>A0A1G8UQ00</accession>
<evidence type="ECO:0000256" key="5">
    <source>
        <dbReference type="SAM" id="SignalP"/>
    </source>
</evidence>
<organism evidence="8 9">
    <name type="scientific">Nonomuraea jiangxiensis</name>
    <dbReference type="NCBI Taxonomy" id="633440"/>
    <lineage>
        <taxon>Bacteria</taxon>
        <taxon>Bacillati</taxon>
        <taxon>Actinomycetota</taxon>
        <taxon>Actinomycetes</taxon>
        <taxon>Streptosporangiales</taxon>
        <taxon>Streptosporangiaceae</taxon>
        <taxon>Nonomuraea</taxon>
    </lineage>
</organism>
<feature type="domain" description="AB hydrolase-1" evidence="6">
    <location>
        <begin position="113"/>
        <end position="286"/>
    </location>
</feature>
<evidence type="ECO:0000256" key="4">
    <source>
        <dbReference type="SAM" id="MobiDB-lite"/>
    </source>
</evidence>
<feature type="signal peptide" evidence="5">
    <location>
        <begin position="1"/>
        <end position="23"/>
    </location>
</feature>
<feature type="domain" description="Peptidase S33 tripeptidyl aminopeptidase-like C-terminal" evidence="7">
    <location>
        <begin position="426"/>
        <end position="505"/>
    </location>
</feature>
<dbReference type="PANTHER" id="PTHR43248:SF29">
    <property type="entry name" value="TRIPEPTIDYL AMINOPEPTIDASE"/>
    <property type="match status" value="1"/>
</dbReference>
<dbReference type="InterPro" id="IPR051601">
    <property type="entry name" value="Serine_prot/Carboxylest_S33"/>
</dbReference>
<dbReference type="InterPro" id="IPR013595">
    <property type="entry name" value="Pept_S33_TAP-like_C"/>
</dbReference>
<dbReference type="GO" id="GO:0016787">
    <property type="term" value="F:hydrolase activity"/>
    <property type="evidence" value="ECO:0007669"/>
    <property type="project" value="UniProtKB-KW"/>
</dbReference>
<name>A0A1G8UQ00_9ACTN</name>
<dbReference type="RefSeq" id="WP_090935221.1">
    <property type="nucleotide sequence ID" value="NZ_FNDJ01000011.1"/>
</dbReference>
<feature type="chain" id="PRO_5038726386" evidence="5">
    <location>
        <begin position="24"/>
        <end position="519"/>
    </location>
</feature>
<proteinExistence type="inferred from homology"/>
<evidence type="ECO:0000313" key="9">
    <source>
        <dbReference type="Proteomes" id="UP000199202"/>
    </source>
</evidence>
<dbReference type="InterPro" id="IPR000073">
    <property type="entry name" value="AB_hydrolase_1"/>
</dbReference>
<sequence>MILQTLLASALTLGTLTPAQAPAAGQAPVQAPFPAKASRPTVTWQPCPAYSDDVLRSRGLRSEDFAAFRALLGRTECGTLDVPQNYRDPRGKQITIALTRLKATGSRLGSLAVNPGGPGSSGYLMPIDLVMSGVALNERHDLIGFDPRGVGYSTKAACPGGVGPRPPSGPVTEERARLIHADVVRANRACGNSDPAFLGQLTTANVARDLDRIRSALGEPRIGFLGVSWGTWLGVVYRSLFPGGVRRMWLDSVAPPVPRMDVFTEVRATATARDFERMAAWIAAGNRTYGLGATKEEVVATLTRMREEFEARPLTFTDIGLTVDGMLIAQAASQPSAAWPEVAQVLKELKELGDAPGPTAPPTVRRIFGEAPPPPPADAPERNNPTANLAFFCNEDSGPRTFESAWNAYRERLERHPVTGAATPPIPLCAGWPLPVRTTRLRHGGGSLVLSGHLHESPSPYEWTVETRAAVGGHVVTIDDDMHGSALRVPDCAAKVVDYFETGRLTGTCPGVPVPPDGR</sequence>
<gene>
    <name evidence="8" type="ORF">SAMN05421869_11151</name>
</gene>
<dbReference type="Pfam" id="PF08386">
    <property type="entry name" value="Abhydrolase_4"/>
    <property type="match status" value="1"/>
</dbReference>
<keyword evidence="3" id="KW-0378">Hydrolase</keyword>
<evidence type="ECO:0000256" key="3">
    <source>
        <dbReference type="ARBA" id="ARBA00022801"/>
    </source>
</evidence>
<dbReference type="Pfam" id="PF00561">
    <property type="entry name" value="Abhydrolase_1"/>
    <property type="match status" value="1"/>
</dbReference>